<dbReference type="RefSeq" id="WP_230500887.1">
    <property type="nucleotide sequence ID" value="NZ_CAKJTJ010000007.1"/>
</dbReference>
<organism evidence="2 3">
    <name type="scientific">Sutcliffiella rhizosphaerae</name>
    <dbReference type="NCBI Taxonomy" id="2880967"/>
    <lineage>
        <taxon>Bacteria</taxon>
        <taxon>Bacillati</taxon>
        <taxon>Bacillota</taxon>
        <taxon>Bacilli</taxon>
        <taxon>Bacillales</taxon>
        <taxon>Bacillaceae</taxon>
        <taxon>Sutcliffiella</taxon>
    </lineage>
</organism>
<evidence type="ECO:0000313" key="3">
    <source>
        <dbReference type="Proteomes" id="UP000789833"/>
    </source>
</evidence>
<evidence type="ECO:0000313" key="2">
    <source>
        <dbReference type="EMBL" id="CAG9620980.1"/>
    </source>
</evidence>
<keyword evidence="1" id="KW-1133">Transmembrane helix</keyword>
<keyword evidence="1" id="KW-0812">Transmembrane</keyword>
<dbReference type="Proteomes" id="UP000789833">
    <property type="component" value="Unassembled WGS sequence"/>
</dbReference>
<keyword evidence="1" id="KW-0472">Membrane</keyword>
<evidence type="ECO:0000256" key="1">
    <source>
        <dbReference type="SAM" id="Phobius"/>
    </source>
</evidence>
<proteinExistence type="predicted"/>
<name>A0ABN8ADX7_9BACI</name>
<gene>
    <name evidence="2" type="ORF">BACCIP111883_01752</name>
</gene>
<keyword evidence="3" id="KW-1185">Reference proteome</keyword>
<reference evidence="2 3" key="1">
    <citation type="submission" date="2021-10" db="EMBL/GenBank/DDBJ databases">
        <authorList>
            <person name="Criscuolo A."/>
        </authorList>
    </citation>
    <scope>NUCLEOTIDE SEQUENCE [LARGE SCALE GENOMIC DNA]</scope>
    <source>
        <strain evidence="3">CIP 111883</strain>
    </source>
</reference>
<accession>A0ABN8ADX7</accession>
<sequence>MVKRKATVALSIFSTLFVGAWWLNTEHKKDYMEHYQHEDSSILLIESNQQTRINVVQPFEPREYIRIVATKKDKEEMDPTQIGN</sequence>
<dbReference type="EMBL" id="CAKJTJ010000007">
    <property type="protein sequence ID" value="CAG9620980.1"/>
    <property type="molecule type" value="Genomic_DNA"/>
</dbReference>
<protein>
    <submittedName>
        <fullName evidence="2">Uncharacterized protein</fullName>
    </submittedName>
</protein>
<feature type="transmembrane region" description="Helical" evidence="1">
    <location>
        <begin position="6"/>
        <end position="23"/>
    </location>
</feature>
<comment type="caution">
    <text evidence="2">The sequence shown here is derived from an EMBL/GenBank/DDBJ whole genome shotgun (WGS) entry which is preliminary data.</text>
</comment>